<accession>A0AAU8TLL0</accession>
<reference evidence="1 2" key="1">
    <citation type="journal article" date="2015" name="Genome Announc.">
        <title>Complete Genome Sequence of Biocontrol Strain Pseudomonas fluorescens LBUM223.</title>
        <authorList>
            <person name="Roquigny R."/>
            <person name="Arseneault T."/>
            <person name="Gadkar V.J."/>
            <person name="Novinscak A."/>
            <person name="Joly D.L."/>
            <person name="Filion M."/>
        </authorList>
    </citation>
    <scope>NUCLEOTIDE SEQUENCE [LARGE SCALE GENOMIC DNA]</scope>
    <source>
        <strain evidence="1 2">LBUM223</strain>
    </source>
</reference>
<evidence type="ECO:0008006" key="3">
    <source>
        <dbReference type="Google" id="ProtNLM"/>
    </source>
</evidence>
<dbReference type="EMBL" id="CP011117">
    <property type="protein sequence ID" value="AKA81399.1"/>
    <property type="molecule type" value="Genomic_DNA"/>
</dbReference>
<evidence type="ECO:0000313" key="2">
    <source>
        <dbReference type="Proteomes" id="UP000033099"/>
    </source>
</evidence>
<sequence>MSSVVACICVAPLYTANFSRNYKHHQITYGCVEFEQTFVRFESEVIVTGHGPSTCAKHEP</sequence>
<protein>
    <recommendedName>
        <fullName evidence="3">Secreted protein</fullName>
    </recommendedName>
</protein>
<dbReference type="KEGG" id="pfb:VO64_0853"/>
<dbReference type="AlphaFoldDB" id="A0AAU8TLL0"/>
<evidence type="ECO:0000313" key="1">
    <source>
        <dbReference type="EMBL" id="AKA81399.1"/>
    </source>
</evidence>
<dbReference type="Proteomes" id="UP000033099">
    <property type="component" value="Chromosome"/>
</dbReference>
<organism evidence="1 2">
    <name type="scientific">Pseudomonas synxantha</name>
    <dbReference type="NCBI Taxonomy" id="47883"/>
    <lineage>
        <taxon>Bacteria</taxon>
        <taxon>Pseudomonadati</taxon>
        <taxon>Pseudomonadota</taxon>
        <taxon>Gammaproteobacteria</taxon>
        <taxon>Pseudomonadales</taxon>
        <taxon>Pseudomonadaceae</taxon>
        <taxon>Pseudomonas</taxon>
    </lineage>
</organism>
<name>A0AAU8TLL0_9PSED</name>
<proteinExistence type="predicted"/>
<gene>
    <name evidence="1" type="ORF">VO64_0853</name>
</gene>